<dbReference type="Pfam" id="PF00753">
    <property type="entry name" value="Lactamase_B"/>
    <property type="match status" value="1"/>
</dbReference>
<dbReference type="Gene3D" id="3.60.15.10">
    <property type="entry name" value="Ribonuclease Z/Hydroxyacylglutathione hydrolase-like"/>
    <property type="match status" value="1"/>
</dbReference>
<dbReference type="PANTHER" id="PTHR11203:SF37">
    <property type="entry name" value="INTEGRATOR COMPLEX SUBUNIT 11"/>
    <property type="match status" value="1"/>
</dbReference>
<keyword evidence="1 4" id="KW-0378">Hydrolase</keyword>
<dbReference type="Gene3D" id="3.40.50.10890">
    <property type="match status" value="1"/>
</dbReference>
<dbReference type="InterPro" id="IPR011108">
    <property type="entry name" value="RMMBL"/>
</dbReference>
<evidence type="ECO:0000256" key="1">
    <source>
        <dbReference type="ARBA" id="ARBA00022801"/>
    </source>
</evidence>
<protein>
    <submittedName>
        <fullName evidence="4">MBL fold metallo-hydrolase</fullName>
    </submittedName>
</protein>
<dbReference type="SMART" id="SM01027">
    <property type="entry name" value="Beta-Casp"/>
    <property type="match status" value="1"/>
</dbReference>
<sequence length="462" mass="50720">MDITFLGAAGGVTGSCHLVRVGDRRLLLDCGMFQGGREEEAHNRDPFPFDAAALDAVVLSHAHLDHSGRLPLLARRGFRGPVHATPATIDLARVLLRDAAHLQESDAERENRRRLRQGKGLVKPLFTADDVEAALRLFRPLDFDVPADILPGVRATLVPAGHILGAASIVLDLEEDGRRRRVAFSGDIGQDDSCMLPPPRPPDRADLVLLESTYGDRNHRARAATHEEIAGVLESAWEAGGNLFIPAFSIGRTQELLTLFAQHYDEWRLDRWLLFVDSPMAIQANTVHLRHDHLVREEARPLFAGRGLRERLPNLRETASTEESMRINSVRRGALVIAGSGMCTGGRILHHFRHNLWRRECRVMIVGYQGEGTLGRRLVDGAERVTIHGEEIRVAAGIHTIGGLSAHAGQDELAAWYGAIEGRPAVALVHGEARGREGLARRLSAAWGVQPTLPRAGELIAL</sequence>
<dbReference type="RefSeq" id="WP_144892112.1">
    <property type="nucleotide sequence ID" value="NZ_CP042218.1"/>
</dbReference>
<dbReference type="KEGG" id="lug:FPZ22_08465"/>
<accession>A0A518N4S0</accession>
<evidence type="ECO:0000313" key="4">
    <source>
        <dbReference type="EMBL" id="QDW66919.1"/>
    </source>
</evidence>
<dbReference type="InterPro" id="IPR022712">
    <property type="entry name" value="Beta_Casp"/>
</dbReference>
<evidence type="ECO:0000259" key="3">
    <source>
        <dbReference type="SMART" id="SM01027"/>
    </source>
</evidence>
<proteinExistence type="predicted"/>
<feature type="domain" description="Metallo-beta-lactamase" evidence="2">
    <location>
        <begin position="13"/>
        <end position="226"/>
    </location>
</feature>
<dbReference type="Pfam" id="PF07521">
    <property type="entry name" value="RMMBL"/>
    <property type="match status" value="1"/>
</dbReference>
<dbReference type="InterPro" id="IPR050698">
    <property type="entry name" value="MBL"/>
</dbReference>
<organism evidence="4 5">
    <name type="scientific">Luteimonas granuli</name>
    <dbReference type="NCBI Taxonomy" id="1176533"/>
    <lineage>
        <taxon>Bacteria</taxon>
        <taxon>Pseudomonadati</taxon>
        <taxon>Pseudomonadota</taxon>
        <taxon>Gammaproteobacteria</taxon>
        <taxon>Lysobacterales</taxon>
        <taxon>Lysobacteraceae</taxon>
        <taxon>Luteimonas</taxon>
    </lineage>
</organism>
<name>A0A518N4S0_9GAMM</name>
<dbReference type="AlphaFoldDB" id="A0A518N4S0"/>
<dbReference type="InterPro" id="IPR036866">
    <property type="entry name" value="RibonucZ/Hydroxyglut_hydro"/>
</dbReference>
<dbReference type="Pfam" id="PF10996">
    <property type="entry name" value="Beta-Casp"/>
    <property type="match status" value="1"/>
</dbReference>
<keyword evidence="5" id="KW-1185">Reference proteome</keyword>
<dbReference type="Proteomes" id="UP000316584">
    <property type="component" value="Chromosome"/>
</dbReference>
<reference evidence="4 5" key="1">
    <citation type="submission" date="2019-07" db="EMBL/GenBank/DDBJ databases">
        <title>Full genome sequence of Luteimonas sp. Gr-4.</title>
        <authorList>
            <person name="Im W.-T."/>
        </authorList>
    </citation>
    <scope>NUCLEOTIDE SEQUENCE [LARGE SCALE GENOMIC DNA]</scope>
    <source>
        <strain evidence="4 5">Gr-4</strain>
    </source>
</reference>
<dbReference type="CDD" id="cd16295">
    <property type="entry name" value="TTHA0252-CPSF-like_MBL-fold"/>
    <property type="match status" value="1"/>
</dbReference>
<dbReference type="EMBL" id="CP042218">
    <property type="protein sequence ID" value="QDW66919.1"/>
    <property type="molecule type" value="Genomic_DNA"/>
</dbReference>
<gene>
    <name evidence="4" type="ORF">FPZ22_08465</name>
</gene>
<dbReference type="SMART" id="SM00849">
    <property type="entry name" value="Lactamase_B"/>
    <property type="match status" value="1"/>
</dbReference>
<dbReference type="PANTHER" id="PTHR11203">
    <property type="entry name" value="CLEAVAGE AND POLYADENYLATION SPECIFICITY FACTOR FAMILY MEMBER"/>
    <property type="match status" value="1"/>
</dbReference>
<dbReference type="GO" id="GO:0004521">
    <property type="term" value="F:RNA endonuclease activity"/>
    <property type="evidence" value="ECO:0007669"/>
    <property type="project" value="TreeGrafter"/>
</dbReference>
<dbReference type="InterPro" id="IPR001279">
    <property type="entry name" value="Metallo-B-lactamas"/>
</dbReference>
<evidence type="ECO:0000313" key="5">
    <source>
        <dbReference type="Proteomes" id="UP000316584"/>
    </source>
</evidence>
<dbReference type="SUPFAM" id="SSF56281">
    <property type="entry name" value="Metallo-hydrolase/oxidoreductase"/>
    <property type="match status" value="1"/>
</dbReference>
<dbReference type="OrthoDB" id="9803916at2"/>
<feature type="domain" description="Beta-Casp" evidence="3">
    <location>
        <begin position="253"/>
        <end position="378"/>
    </location>
</feature>
<evidence type="ECO:0000259" key="2">
    <source>
        <dbReference type="SMART" id="SM00849"/>
    </source>
</evidence>
<dbReference type="GO" id="GO:0016787">
    <property type="term" value="F:hydrolase activity"/>
    <property type="evidence" value="ECO:0007669"/>
    <property type="project" value="UniProtKB-KW"/>
</dbReference>